<evidence type="ECO:0000313" key="1">
    <source>
        <dbReference type="EMBL" id="ERI06448.1"/>
    </source>
</evidence>
<dbReference type="STRING" id="649747.HMPREF0083_05341"/>
<comment type="caution">
    <text evidence="1">The sequence shown here is derived from an EMBL/GenBank/DDBJ whole genome shotgun (WGS) entry which is preliminary data.</text>
</comment>
<sequence length="70" mass="8106">FGKKKRVDAPWAPAEERPMCLFLVSDFLRLFLPLTTKVCRLIKPDVYRKVNISSGEKCTKGTSMDRLFKK</sequence>
<reference evidence="1 2" key="1">
    <citation type="submission" date="2013-08" db="EMBL/GenBank/DDBJ databases">
        <authorList>
            <person name="Weinstock G."/>
            <person name="Sodergren E."/>
            <person name="Wylie T."/>
            <person name="Fulton L."/>
            <person name="Fulton R."/>
            <person name="Fronick C."/>
            <person name="O'Laughlin M."/>
            <person name="Godfrey J."/>
            <person name="Miner T."/>
            <person name="Herter B."/>
            <person name="Appelbaum E."/>
            <person name="Cordes M."/>
            <person name="Lek S."/>
            <person name="Wollam A."/>
            <person name="Pepin K.H."/>
            <person name="Palsikar V.B."/>
            <person name="Mitreva M."/>
            <person name="Wilson R.K."/>
        </authorList>
    </citation>
    <scope>NUCLEOTIDE SEQUENCE [LARGE SCALE GENOMIC DNA]</scope>
    <source>
        <strain evidence="1 2">ATCC 12856</strain>
    </source>
</reference>
<protein>
    <submittedName>
        <fullName evidence="1">Uncharacterized protein</fullName>
    </submittedName>
</protein>
<accession>U1WW19</accession>
<dbReference type="GeneID" id="92842322"/>
<dbReference type="AlphaFoldDB" id="U1WW19"/>
<organism evidence="1 2">
    <name type="scientific">Aneurinibacillus aneurinilyticus ATCC 12856</name>
    <dbReference type="NCBI Taxonomy" id="649747"/>
    <lineage>
        <taxon>Bacteria</taxon>
        <taxon>Bacillati</taxon>
        <taxon>Bacillota</taxon>
        <taxon>Bacilli</taxon>
        <taxon>Bacillales</taxon>
        <taxon>Paenibacillaceae</taxon>
        <taxon>Aneurinibacillus group</taxon>
        <taxon>Aneurinibacillus</taxon>
    </lineage>
</organism>
<feature type="non-terminal residue" evidence="1">
    <location>
        <position position="1"/>
    </location>
</feature>
<dbReference type="HOGENOM" id="CLU_202821_0_0_9"/>
<proteinExistence type="predicted"/>
<evidence type="ECO:0000313" key="2">
    <source>
        <dbReference type="Proteomes" id="UP000016511"/>
    </source>
</evidence>
<keyword evidence="2" id="KW-1185">Reference proteome</keyword>
<name>U1WW19_ANEAE</name>
<dbReference type="RefSeq" id="WP_021624965.1">
    <property type="nucleotide sequence ID" value="NZ_KE952926.1"/>
</dbReference>
<dbReference type="EMBL" id="AWSJ01000324">
    <property type="protein sequence ID" value="ERI06448.1"/>
    <property type="molecule type" value="Genomic_DNA"/>
</dbReference>
<dbReference type="Proteomes" id="UP000016511">
    <property type="component" value="Unassembled WGS sequence"/>
</dbReference>
<gene>
    <name evidence="1" type="ORF">HMPREF0083_05341</name>
</gene>